<protein>
    <submittedName>
        <fullName evidence="5">SH22A protein</fullName>
    </submittedName>
</protein>
<evidence type="ECO:0000256" key="2">
    <source>
        <dbReference type="PROSITE-ProRule" id="PRU00191"/>
    </source>
</evidence>
<evidence type="ECO:0000256" key="1">
    <source>
        <dbReference type="ARBA" id="ARBA00022999"/>
    </source>
</evidence>
<dbReference type="PANTHER" id="PTHR14388:SF9">
    <property type="entry name" value="SH2 DOMAIN-CONTAINING PROTEIN 2A"/>
    <property type="match status" value="1"/>
</dbReference>
<dbReference type="PROSITE" id="PS50001">
    <property type="entry name" value="SH2"/>
    <property type="match status" value="1"/>
</dbReference>
<dbReference type="Gene3D" id="3.30.505.10">
    <property type="entry name" value="SH2 domain"/>
    <property type="match status" value="1"/>
</dbReference>
<dbReference type="GO" id="GO:0005737">
    <property type="term" value="C:cytoplasm"/>
    <property type="evidence" value="ECO:0007669"/>
    <property type="project" value="TreeGrafter"/>
</dbReference>
<dbReference type="PRINTS" id="PR00401">
    <property type="entry name" value="SH2DOMAIN"/>
</dbReference>
<evidence type="ECO:0000259" key="4">
    <source>
        <dbReference type="PROSITE" id="PS50001"/>
    </source>
</evidence>
<accession>A0A7L0UM51</accession>
<dbReference type="FunFam" id="3.30.505.10:FF:000103">
    <property type="entry name" value="Si:ch73-109i22.2"/>
    <property type="match status" value="1"/>
</dbReference>
<dbReference type="InterPro" id="IPR036860">
    <property type="entry name" value="SH2_dom_sf"/>
</dbReference>
<dbReference type="AlphaFoldDB" id="A0A7L0UM51"/>
<dbReference type="SMART" id="SM00252">
    <property type="entry name" value="SH2"/>
    <property type="match status" value="1"/>
</dbReference>
<keyword evidence="1 2" id="KW-0727">SH2 domain</keyword>
<dbReference type="Proteomes" id="UP000568556">
    <property type="component" value="Unassembled WGS sequence"/>
</dbReference>
<feature type="non-terminal residue" evidence="5">
    <location>
        <position position="1"/>
    </location>
</feature>
<feature type="region of interest" description="Disordered" evidence="3">
    <location>
        <begin position="1"/>
        <end position="71"/>
    </location>
</feature>
<evidence type="ECO:0000313" key="5">
    <source>
        <dbReference type="EMBL" id="NXL68136.1"/>
    </source>
</evidence>
<proteinExistence type="predicted"/>
<feature type="non-terminal residue" evidence="5">
    <location>
        <position position="312"/>
    </location>
</feature>
<keyword evidence="6" id="KW-1185">Reference proteome</keyword>
<dbReference type="InterPro" id="IPR000980">
    <property type="entry name" value="SH2"/>
</dbReference>
<evidence type="ECO:0000256" key="3">
    <source>
        <dbReference type="SAM" id="MobiDB-lite"/>
    </source>
</evidence>
<sequence length="312" mass="34427">GDSMDDDHPLFSTFKPIGEDTASTKPGPGTTPVRHWGAEQPLGHHHTHGRVGHGAVRRLSPTAPHPSTPELWGPQLVALRAQTRLWFEQTQAQRLGAEGKLPPWFHGFISRRETEKLLQDQPPGCFLVRFSESTVGFVLSYRGRDRCRHFVLDQLWDGRYVILGEPSAHAELADLLRHYAGAPVTPYHEFLTTPRQRVRTQPPPRELPGVGSQRHHAASQIAARNQATGSTPEVGPVSSSVCTCAVPLQPPVPLQPADAKYQQLMCFHTYAEPHEGIAPGSPSHSEPEDPIPFYAMGRGSSHSTQENIYSEV</sequence>
<dbReference type="OrthoDB" id="67310at2759"/>
<comment type="caution">
    <text evidence="5">The sequence shown here is derived from an EMBL/GenBank/DDBJ whole genome shotgun (WGS) entry which is preliminary data.</text>
</comment>
<dbReference type="EMBL" id="VXAQ01002978">
    <property type="protein sequence ID" value="NXL68136.1"/>
    <property type="molecule type" value="Genomic_DNA"/>
</dbReference>
<dbReference type="PANTHER" id="PTHR14388">
    <property type="entry name" value="T CELL-SPECIFIC ADAPTER PROTEIN TSAD"/>
    <property type="match status" value="1"/>
</dbReference>
<gene>
    <name evidence="5" type="primary">Sh2d2a</name>
    <name evidence="5" type="ORF">CHOACU_R04374</name>
</gene>
<organism evidence="5 6">
    <name type="scientific">Chordeiles acutipennis</name>
    <name type="common">Lesser nighthawk</name>
    <name type="synonym">Caprimulgus acutipennis</name>
    <dbReference type="NCBI Taxonomy" id="118183"/>
    <lineage>
        <taxon>Eukaryota</taxon>
        <taxon>Metazoa</taxon>
        <taxon>Chordata</taxon>
        <taxon>Craniata</taxon>
        <taxon>Vertebrata</taxon>
        <taxon>Euteleostomi</taxon>
        <taxon>Archelosauria</taxon>
        <taxon>Archosauria</taxon>
        <taxon>Dinosauria</taxon>
        <taxon>Saurischia</taxon>
        <taxon>Theropoda</taxon>
        <taxon>Coelurosauria</taxon>
        <taxon>Aves</taxon>
        <taxon>Neognathae</taxon>
        <taxon>Neoaves</taxon>
        <taxon>Strisores</taxon>
        <taxon>Caprimulgiformes</taxon>
        <taxon>Caprimulgidae</taxon>
        <taxon>Chordeilinae</taxon>
        <taxon>Chordeiles</taxon>
    </lineage>
</organism>
<name>A0A7L0UM51_CHOAC</name>
<dbReference type="Pfam" id="PF00017">
    <property type="entry name" value="SH2"/>
    <property type="match status" value="1"/>
</dbReference>
<feature type="domain" description="SH2" evidence="4">
    <location>
        <begin position="104"/>
        <end position="195"/>
    </location>
</feature>
<reference evidence="5 6" key="1">
    <citation type="submission" date="2019-09" db="EMBL/GenBank/DDBJ databases">
        <title>Bird 10,000 Genomes (B10K) Project - Family phase.</title>
        <authorList>
            <person name="Zhang G."/>
        </authorList>
    </citation>
    <scope>NUCLEOTIDE SEQUENCE [LARGE SCALE GENOMIC DNA]</scope>
    <source>
        <strain evidence="5">B10K-DU-008-62</strain>
        <tissue evidence="5">Mixed tissue sample</tissue>
    </source>
</reference>
<dbReference type="SUPFAM" id="SSF55550">
    <property type="entry name" value="SH2 domain"/>
    <property type="match status" value="1"/>
</dbReference>
<evidence type="ECO:0000313" key="6">
    <source>
        <dbReference type="Proteomes" id="UP000568556"/>
    </source>
</evidence>
<feature type="region of interest" description="Disordered" evidence="3">
    <location>
        <begin position="196"/>
        <end position="215"/>
    </location>
</feature>